<protein>
    <submittedName>
        <fullName evidence="1">Uncharacterized protein</fullName>
    </submittedName>
</protein>
<dbReference type="EMBL" id="ACPB03022373">
    <property type="status" value="NOT_ANNOTATED_CDS"/>
    <property type="molecule type" value="Genomic_DNA"/>
</dbReference>
<dbReference type="AlphaFoldDB" id="T1HJJ6"/>
<proteinExistence type="predicted"/>
<keyword evidence="2" id="KW-1185">Reference proteome</keyword>
<sequence length="127" mass="14526">MDSSDACLENTPPSIKETAENVISNVNTDLLSDIDCKSLNKVLIKIKRSKKNKKKLAKADKMEGVKASMKTAQNMLDSMEKGLIYQPEDKYEKETEKLRKIKYVICIMMGLIIFCLFQLAYTYYTLV</sequence>
<dbReference type="HOGENOM" id="CLU_1973228_0_0_1"/>
<dbReference type="InParanoid" id="T1HJJ6"/>
<name>T1HJJ6_RHOPR</name>
<dbReference type="VEuPathDB" id="VectorBase:RPRC004218"/>
<organism evidence="1 2">
    <name type="scientific">Rhodnius prolixus</name>
    <name type="common">Triatomid bug</name>
    <dbReference type="NCBI Taxonomy" id="13249"/>
    <lineage>
        <taxon>Eukaryota</taxon>
        <taxon>Metazoa</taxon>
        <taxon>Ecdysozoa</taxon>
        <taxon>Arthropoda</taxon>
        <taxon>Hexapoda</taxon>
        <taxon>Insecta</taxon>
        <taxon>Pterygota</taxon>
        <taxon>Neoptera</taxon>
        <taxon>Paraneoptera</taxon>
        <taxon>Hemiptera</taxon>
        <taxon>Heteroptera</taxon>
        <taxon>Panheteroptera</taxon>
        <taxon>Cimicomorpha</taxon>
        <taxon>Reduviidae</taxon>
        <taxon>Triatominae</taxon>
        <taxon>Rhodnius</taxon>
    </lineage>
</organism>
<accession>T1HJJ6</accession>
<reference evidence="1" key="1">
    <citation type="submission" date="2015-05" db="UniProtKB">
        <authorList>
            <consortium name="EnsemblMetazoa"/>
        </authorList>
    </citation>
    <scope>IDENTIFICATION</scope>
</reference>
<evidence type="ECO:0000313" key="2">
    <source>
        <dbReference type="Proteomes" id="UP000015103"/>
    </source>
</evidence>
<dbReference type="EnsemblMetazoa" id="RPRC004218-RA">
    <property type="protein sequence ID" value="RPRC004218-PA"/>
    <property type="gene ID" value="RPRC004218"/>
</dbReference>
<dbReference type="Proteomes" id="UP000015103">
    <property type="component" value="Unassembled WGS sequence"/>
</dbReference>
<evidence type="ECO:0000313" key="1">
    <source>
        <dbReference type="EnsemblMetazoa" id="RPRC004218-PA"/>
    </source>
</evidence>